<organism evidence="9 10">
    <name type="scientific">Streptosporangium saharense</name>
    <dbReference type="NCBI Taxonomy" id="1706840"/>
    <lineage>
        <taxon>Bacteria</taxon>
        <taxon>Bacillati</taxon>
        <taxon>Actinomycetota</taxon>
        <taxon>Actinomycetes</taxon>
        <taxon>Streptosporangiales</taxon>
        <taxon>Streptosporangiaceae</taxon>
        <taxon>Streptosporangium</taxon>
    </lineage>
</organism>
<dbReference type="InterPro" id="IPR004654">
    <property type="entry name" value="ROK_glcA"/>
</dbReference>
<dbReference type="Pfam" id="PF00480">
    <property type="entry name" value="ROK"/>
    <property type="match status" value="1"/>
</dbReference>
<dbReference type="Gene3D" id="3.30.420.40">
    <property type="match status" value="2"/>
</dbReference>
<keyword evidence="6 9" id="KW-0418">Kinase</keyword>
<evidence type="ECO:0000256" key="6">
    <source>
        <dbReference type="ARBA" id="ARBA00022777"/>
    </source>
</evidence>
<keyword evidence="4 9" id="KW-0808">Transferase</keyword>
<comment type="similarity">
    <text evidence="1">Belongs to the ROK (NagC/XylR) family.</text>
</comment>
<dbReference type="GO" id="GO:0005524">
    <property type="term" value="F:ATP binding"/>
    <property type="evidence" value="ECO:0007669"/>
    <property type="project" value="UniProtKB-KW"/>
</dbReference>
<dbReference type="EC" id="2.7.1.2" evidence="2"/>
<evidence type="ECO:0000256" key="7">
    <source>
        <dbReference type="ARBA" id="ARBA00022840"/>
    </source>
</evidence>
<evidence type="ECO:0000256" key="8">
    <source>
        <dbReference type="ARBA" id="ARBA00032386"/>
    </source>
</evidence>
<dbReference type="CDD" id="cd24061">
    <property type="entry name" value="ASKHA_NBD_ROK_SgGLK-like"/>
    <property type="match status" value="1"/>
</dbReference>
<reference evidence="9 10" key="1">
    <citation type="submission" date="2020-08" db="EMBL/GenBank/DDBJ databases">
        <title>Genomic Encyclopedia of Type Strains, Phase III (KMG-III): the genomes of soil and plant-associated and newly described type strains.</title>
        <authorList>
            <person name="Whitman W."/>
        </authorList>
    </citation>
    <scope>NUCLEOTIDE SEQUENCE [LARGE SCALE GENOMIC DNA]</scope>
    <source>
        <strain evidence="9 10">CECT 8840</strain>
    </source>
</reference>
<comment type="caution">
    <text evidence="9">The sequence shown here is derived from an EMBL/GenBank/DDBJ whole genome shotgun (WGS) entry which is preliminary data.</text>
</comment>
<protein>
    <recommendedName>
        <fullName evidence="3">Glucokinase</fullName>
        <ecNumber evidence="2">2.7.1.2</ecNumber>
    </recommendedName>
    <alternativeName>
        <fullName evidence="8">Glucose kinase</fullName>
    </alternativeName>
</protein>
<dbReference type="GO" id="GO:0004340">
    <property type="term" value="F:glucokinase activity"/>
    <property type="evidence" value="ECO:0007669"/>
    <property type="project" value="UniProtKB-EC"/>
</dbReference>
<evidence type="ECO:0000256" key="5">
    <source>
        <dbReference type="ARBA" id="ARBA00022741"/>
    </source>
</evidence>
<dbReference type="GO" id="GO:0005737">
    <property type="term" value="C:cytoplasm"/>
    <property type="evidence" value="ECO:0007669"/>
    <property type="project" value="InterPro"/>
</dbReference>
<evidence type="ECO:0000313" key="10">
    <source>
        <dbReference type="Proteomes" id="UP000552644"/>
    </source>
</evidence>
<dbReference type="RefSeq" id="WP_184714796.1">
    <property type="nucleotide sequence ID" value="NZ_JACHJP010000002.1"/>
</dbReference>
<evidence type="ECO:0000313" key="9">
    <source>
        <dbReference type="EMBL" id="MBB4915998.1"/>
    </source>
</evidence>
<keyword evidence="7" id="KW-0067">ATP-binding</keyword>
<name>A0A7W7QM40_9ACTN</name>
<keyword evidence="5" id="KW-0547">Nucleotide-binding</keyword>
<dbReference type="PANTHER" id="PTHR18964">
    <property type="entry name" value="ROK (REPRESSOR, ORF, KINASE) FAMILY"/>
    <property type="match status" value="1"/>
</dbReference>
<gene>
    <name evidence="9" type="ORF">FHS44_003083</name>
</gene>
<sequence length="314" mass="32237">MALTIGVDIGGTKIAAGVVDEDGHIVEHLLRPTPATDPERVAESIAEAVAELSEGREIEAVGLGAAGFVDETCSVVRFSPNLAWREEPLQKKVSALVGLPVVVENDANAMAWGEARFGAGRGESHLVCVTVGTGIGGGIVLDGALFRGRWGMGAELGHMQVVPEGRLCGCGNLGCWEQYASGNALVAEAKKIAEADPGRATILLELAGGTPEGIEGKTVTEAARRGDEAALAAFSSMADWLAQGLCDLTAILDPGCFVLGGGVSTAADLWIDQVRAAFAANVTGRGHRPLPEIRLAELGASAGLVGAADLARIR</sequence>
<dbReference type="NCBIfam" id="TIGR00744">
    <property type="entry name" value="ROK_glcA_fam"/>
    <property type="match status" value="1"/>
</dbReference>
<dbReference type="AlphaFoldDB" id="A0A7W7QM40"/>
<keyword evidence="10" id="KW-1185">Reference proteome</keyword>
<evidence type="ECO:0000256" key="1">
    <source>
        <dbReference type="ARBA" id="ARBA00006479"/>
    </source>
</evidence>
<accession>A0A7W7QM40</accession>
<dbReference type="SUPFAM" id="SSF53067">
    <property type="entry name" value="Actin-like ATPase domain"/>
    <property type="match status" value="1"/>
</dbReference>
<evidence type="ECO:0000256" key="4">
    <source>
        <dbReference type="ARBA" id="ARBA00022679"/>
    </source>
</evidence>
<dbReference type="PROSITE" id="PS01125">
    <property type="entry name" value="ROK"/>
    <property type="match status" value="1"/>
</dbReference>
<proteinExistence type="inferred from homology"/>
<evidence type="ECO:0000256" key="2">
    <source>
        <dbReference type="ARBA" id="ARBA00012323"/>
    </source>
</evidence>
<dbReference type="InterPro" id="IPR000600">
    <property type="entry name" value="ROK"/>
</dbReference>
<dbReference type="InterPro" id="IPR043129">
    <property type="entry name" value="ATPase_NBD"/>
</dbReference>
<evidence type="ECO:0000256" key="3">
    <source>
        <dbReference type="ARBA" id="ARBA00014701"/>
    </source>
</evidence>
<dbReference type="InterPro" id="IPR049874">
    <property type="entry name" value="ROK_cs"/>
</dbReference>
<dbReference type="EMBL" id="JACHJP010000002">
    <property type="protein sequence ID" value="MBB4915998.1"/>
    <property type="molecule type" value="Genomic_DNA"/>
</dbReference>
<dbReference type="PANTHER" id="PTHR18964:SF173">
    <property type="entry name" value="GLUCOKINASE"/>
    <property type="match status" value="1"/>
</dbReference>
<dbReference type="GO" id="GO:0006096">
    <property type="term" value="P:glycolytic process"/>
    <property type="evidence" value="ECO:0007669"/>
    <property type="project" value="InterPro"/>
</dbReference>
<dbReference type="Proteomes" id="UP000552644">
    <property type="component" value="Unassembled WGS sequence"/>
</dbReference>